<evidence type="ECO:0000313" key="2">
    <source>
        <dbReference type="Proteomes" id="UP000886653"/>
    </source>
</evidence>
<keyword evidence="2" id="KW-1185">Reference proteome</keyword>
<sequence>MAHSYFGLSFGTTSELTTNRCGRQACAQKIAVDPIKMAALQQRGNPDISHRAANPSVEDFAKDATDNATDDANDLRPDDQQLIDEKSFASFCLFTDLTRLRHINLNVALDEFTQGIHELNCDDQWPMALWIVCFATAICLDTNSILGVNQRGALDELQTTARHLHATLPCSYGCHKIRSLGMGGMILPLRYGRHSVSSNNIHSFVVPSYFDFNSRAQIQLVGDRDSLMEYHAPEKHFCWTRTHRLRRVSQEWFGGSTLKLRRFKKARRERRIGRKDSAIPL</sequence>
<gene>
    <name evidence="1" type="ORF">CROQUDRAFT_92468</name>
</gene>
<organism evidence="1 2">
    <name type="scientific">Cronartium quercuum f. sp. fusiforme G11</name>
    <dbReference type="NCBI Taxonomy" id="708437"/>
    <lineage>
        <taxon>Eukaryota</taxon>
        <taxon>Fungi</taxon>
        <taxon>Dikarya</taxon>
        <taxon>Basidiomycota</taxon>
        <taxon>Pucciniomycotina</taxon>
        <taxon>Pucciniomycetes</taxon>
        <taxon>Pucciniales</taxon>
        <taxon>Coleosporiaceae</taxon>
        <taxon>Cronartium</taxon>
    </lineage>
</organism>
<dbReference type="AlphaFoldDB" id="A0A9P6NGQ6"/>
<proteinExistence type="predicted"/>
<dbReference type="Proteomes" id="UP000886653">
    <property type="component" value="Unassembled WGS sequence"/>
</dbReference>
<evidence type="ECO:0000313" key="1">
    <source>
        <dbReference type="EMBL" id="KAG0146640.1"/>
    </source>
</evidence>
<accession>A0A9P6NGQ6</accession>
<reference evidence="1" key="1">
    <citation type="submission" date="2013-11" db="EMBL/GenBank/DDBJ databases">
        <title>Genome sequence of the fusiform rust pathogen reveals effectors for host alternation and coevolution with pine.</title>
        <authorList>
            <consortium name="DOE Joint Genome Institute"/>
            <person name="Smith K."/>
            <person name="Pendleton A."/>
            <person name="Kubisiak T."/>
            <person name="Anderson C."/>
            <person name="Salamov A."/>
            <person name="Aerts A."/>
            <person name="Riley R."/>
            <person name="Clum A."/>
            <person name="Lindquist E."/>
            <person name="Ence D."/>
            <person name="Campbell M."/>
            <person name="Kronenberg Z."/>
            <person name="Feau N."/>
            <person name="Dhillon B."/>
            <person name="Hamelin R."/>
            <person name="Burleigh J."/>
            <person name="Smith J."/>
            <person name="Yandell M."/>
            <person name="Nelson C."/>
            <person name="Grigoriev I."/>
            <person name="Davis J."/>
        </authorList>
    </citation>
    <scope>NUCLEOTIDE SEQUENCE</scope>
    <source>
        <strain evidence="1">G11</strain>
    </source>
</reference>
<name>A0A9P6NGQ6_9BASI</name>
<comment type="caution">
    <text evidence="1">The sequence shown here is derived from an EMBL/GenBank/DDBJ whole genome shotgun (WGS) entry which is preliminary data.</text>
</comment>
<dbReference type="EMBL" id="MU167258">
    <property type="protein sequence ID" value="KAG0146640.1"/>
    <property type="molecule type" value="Genomic_DNA"/>
</dbReference>
<protein>
    <submittedName>
        <fullName evidence="1">Uncharacterized protein</fullName>
    </submittedName>
</protein>